<comment type="similarity">
    <text evidence="1 8 9">Belongs to the bacterial histone-like protein family.</text>
</comment>
<sequence length="125" mass="13221">MTGTGRTVTRVDLCEAVYQKVGLSRTESSAFVELVLKEITDCLEKGETVKLSSFGSFLVRQKGQRIGRNPKTGTEVPISPRRVMVFKPSAILKQRINANGTAGAPTSASTAAEDKTESAGSASGT</sequence>
<dbReference type="EMBL" id="JBHLWM010000008">
    <property type="protein sequence ID" value="MFC0243097.1"/>
    <property type="molecule type" value="Genomic_DNA"/>
</dbReference>
<evidence type="ECO:0000313" key="13">
    <source>
        <dbReference type="Proteomes" id="UP001589775"/>
    </source>
</evidence>
<keyword evidence="6 8" id="KW-0804">Transcription</keyword>
<gene>
    <name evidence="8" type="primary">ihfA</name>
    <name evidence="8" type="synonym">himA</name>
    <name evidence="12" type="ORF">ACFFJ6_21595</name>
</gene>
<proteinExistence type="inferred from homology"/>
<keyword evidence="5 8" id="KW-0238">DNA-binding</keyword>
<evidence type="ECO:0000313" key="12">
    <source>
        <dbReference type="EMBL" id="MFC0243097.1"/>
    </source>
</evidence>
<dbReference type="SMART" id="SM00411">
    <property type="entry name" value="BHL"/>
    <property type="match status" value="1"/>
</dbReference>
<reference evidence="12 13" key="1">
    <citation type="submission" date="2024-09" db="EMBL/GenBank/DDBJ databases">
        <authorList>
            <person name="Sun Q."/>
            <person name="Mori K."/>
        </authorList>
    </citation>
    <scope>NUCLEOTIDE SEQUENCE [LARGE SCALE GENOMIC DNA]</scope>
    <source>
        <strain evidence="12 13">KCTC 23279</strain>
    </source>
</reference>
<evidence type="ECO:0000256" key="9">
    <source>
        <dbReference type="RuleBase" id="RU003939"/>
    </source>
</evidence>
<keyword evidence="7 8" id="KW-0233">DNA recombination</keyword>
<dbReference type="NCBIfam" id="NF001401">
    <property type="entry name" value="PRK00285.1"/>
    <property type="match status" value="1"/>
</dbReference>
<dbReference type="InterPro" id="IPR005684">
    <property type="entry name" value="IHF_alpha"/>
</dbReference>
<dbReference type="PANTHER" id="PTHR33175:SF2">
    <property type="entry name" value="INTEGRATION HOST FACTOR SUBUNIT ALPHA"/>
    <property type="match status" value="1"/>
</dbReference>
<evidence type="ECO:0000256" key="3">
    <source>
        <dbReference type="ARBA" id="ARBA00022845"/>
    </source>
</evidence>
<dbReference type="InterPro" id="IPR020816">
    <property type="entry name" value="Histone-like_DNA-bd_CS"/>
</dbReference>
<evidence type="ECO:0000256" key="6">
    <source>
        <dbReference type="ARBA" id="ARBA00023163"/>
    </source>
</evidence>
<dbReference type="PROSITE" id="PS00045">
    <property type="entry name" value="HISTONE_LIKE"/>
    <property type="match status" value="1"/>
</dbReference>
<keyword evidence="4 8" id="KW-0805">Transcription regulation</keyword>
<comment type="subunit">
    <text evidence="8 10">Heterodimer of an alpha and a beta chain.</text>
</comment>
<feature type="region of interest" description="Disordered" evidence="11">
    <location>
        <begin position="96"/>
        <end position="125"/>
    </location>
</feature>
<dbReference type="CDD" id="cd13835">
    <property type="entry name" value="IHF_A"/>
    <property type="match status" value="1"/>
</dbReference>
<evidence type="ECO:0000256" key="11">
    <source>
        <dbReference type="SAM" id="MobiDB-lite"/>
    </source>
</evidence>
<dbReference type="HAMAP" id="MF_00380">
    <property type="entry name" value="IHF_alpha"/>
    <property type="match status" value="1"/>
</dbReference>
<dbReference type="RefSeq" id="WP_378391692.1">
    <property type="nucleotide sequence ID" value="NZ_JBHLWM010000008.1"/>
</dbReference>
<dbReference type="NCBIfam" id="TIGR00987">
    <property type="entry name" value="himA"/>
    <property type="match status" value="1"/>
</dbReference>
<dbReference type="Proteomes" id="UP001589775">
    <property type="component" value="Unassembled WGS sequence"/>
</dbReference>
<evidence type="ECO:0000256" key="10">
    <source>
        <dbReference type="RuleBase" id="RU004485"/>
    </source>
</evidence>
<evidence type="ECO:0000256" key="5">
    <source>
        <dbReference type="ARBA" id="ARBA00023125"/>
    </source>
</evidence>
<comment type="caution">
    <text evidence="12">The sequence shown here is derived from an EMBL/GenBank/DDBJ whole genome shotgun (WGS) entry which is preliminary data.</text>
</comment>
<evidence type="ECO:0000256" key="7">
    <source>
        <dbReference type="ARBA" id="ARBA00023172"/>
    </source>
</evidence>
<comment type="function">
    <text evidence="8 10">This protein is one of the two subunits of integration host factor, a specific DNA-binding protein that functions in genetic recombination as well as in transcriptional and translational control.</text>
</comment>
<feature type="compositionally biased region" description="Low complexity" evidence="11">
    <location>
        <begin position="97"/>
        <end position="111"/>
    </location>
</feature>
<protein>
    <recommendedName>
        <fullName evidence="2 8">Integration host factor subunit alpha</fullName>
        <shortName evidence="8">IHF-alpha</shortName>
    </recommendedName>
</protein>
<dbReference type="Pfam" id="PF00216">
    <property type="entry name" value="Bac_DNA_binding"/>
    <property type="match status" value="1"/>
</dbReference>
<evidence type="ECO:0000256" key="4">
    <source>
        <dbReference type="ARBA" id="ARBA00023015"/>
    </source>
</evidence>
<name>A0ABV6EYA1_9BRAD</name>
<keyword evidence="3 8" id="KW-0810">Translation regulation</keyword>
<accession>A0ABV6EYA1</accession>
<dbReference type="InterPro" id="IPR000119">
    <property type="entry name" value="Hist_DNA-bd"/>
</dbReference>
<evidence type="ECO:0000256" key="1">
    <source>
        <dbReference type="ARBA" id="ARBA00010529"/>
    </source>
</evidence>
<organism evidence="12 13">
    <name type="scientific">Rhodopseudomonas telluris</name>
    <dbReference type="NCBI Taxonomy" id="644215"/>
    <lineage>
        <taxon>Bacteria</taxon>
        <taxon>Pseudomonadati</taxon>
        <taxon>Pseudomonadota</taxon>
        <taxon>Alphaproteobacteria</taxon>
        <taxon>Hyphomicrobiales</taxon>
        <taxon>Nitrobacteraceae</taxon>
        <taxon>Rhodopseudomonas</taxon>
    </lineage>
</organism>
<dbReference type="PANTHER" id="PTHR33175">
    <property type="entry name" value="DNA-BINDING PROTEIN HU"/>
    <property type="match status" value="1"/>
</dbReference>
<dbReference type="SUPFAM" id="SSF47729">
    <property type="entry name" value="IHF-like DNA-binding proteins"/>
    <property type="match status" value="1"/>
</dbReference>
<evidence type="ECO:0000256" key="2">
    <source>
        <dbReference type="ARBA" id="ARBA00018329"/>
    </source>
</evidence>
<dbReference type="PRINTS" id="PR01727">
    <property type="entry name" value="DNABINDINGHU"/>
</dbReference>
<keyword evidence="13" id="KW-1185">Reference proteome</keyword>
<evidence type="ECO:0000256" key="8">
    <source>
        <dbReference type="HAMAP-Rule" id="MF_00380"/>
    </source>
</evidence>
<dbReference type="Gene3D" id="4.10.520.10">
    <property type="entry name" value="IHF-like DNA-binding proteins"/>
    <property type="match status" value="1"/>
</dbReference>
<dbReference type="InterPro" id="IPR010992">
    <property type="entry name" value="IHF-like_DNA-bd_dom_sf"/>
</dbReference>